<evidence type="ECO:0000313" key="1">
    <source>
        <dbReference type="EMBL" id="CAL2105205.1"/>
    </source>
</evidence>
<accession>A0ABM9PHY2</accession>
<dbReference type="CDD" id="cd24013">
    <property type="entry name" value="ASKHA_ATPase_BT3980-like"/>
    <property type="match status" value="1"/>
</dbReference>
<dbReference type="Gene3D" id="3.30.420.260">
    <property type="match status" value="1"/>
</dbReference>
<gene>
    <name evidence="1" type="ORF">T190115A13A_130080</name>
</gene>
<dbReference type="Proteomes" id="UP001497602">
    <property type="component" value="Unassembled WGS sequence"/>
</dbReference>
<evidence type="ECO:0008006" key="3">
    <source>
        <dbReference type="Google" id="ProtNLM"/>
    </source>
</evidence>
<dbReference type="Gene3D" id="3.30.420.250">
    <property type="match status" value="1"/>
</dbReference>
<comment type="caution">
    <text evidence="1">The sequence shown here is derived from an EMBL/GenBank/DDBJ whole genome shotgun (WGS) entry which is preliminary data.</text>
</comment>
<organism evidence="1 2">
    <name type="scientific">Tenacibaculum vairaonense</name>
    <dbReference type="NCBI Taxonomy" id="3137860"/>
    <lineage>
        <taxon>Bacteria</taxon>
        <taxon>Pseudomonadati</taxon>
        <taxon>Bacteroidota</taxon>
        <taxon>Flavobacteriia</taxon>
        <taxon>Flavobacteriales</taxon>
        <taxon>Flavobacteriaceae</taxon>
        <taxon>Tenacibaculum</taxon>
    </lineage>
</organism>
<proteinExistence type="predicted"/>
<sequence length="279" mass="32765">MIKRMQLIKKTKNSGAYAQHKNLSIQFSLDGFYFCITNSITKEAIVYTEYVFEKSIDSPELLLEKVIQIFKEDKDLQQDFDTVFAIHQNNLATLVPDEFFDKDNLKAYLSYTIKTLFTDFITYDSLEKIKANLVYIPYVNINNFIFQNFGEFEYKHHASILLDKILAHSKKHTLSTAFYVHVGKMLMDIIIIKDNELVLYNSFNYQSKEDFIYYILFVAEQLDLNPDTFTLLLSGAIEKDSDLYSITYKYVRNVQFIESTSTFFTNEDEFSNHSTYILL</sequence>
<dbReference type="Pfam" id="PF12864">
    <property type="entry name" value="DUF3822"/>
    <property type="match status" value="1"/>
</dbReference>
<evidence type="ECO:0000313" key="2">
    <source>
        <dbReference type="Proteomes" id="UP001497602"/>
    </source>
</evidence>
<name>A0ABM9PHY2_9FLAO</name>
<dbReference type="EMBL" id="CAXJRC010000004">
    <property type="protein sequence ID" value="CAL2105205.1"/>
    <property type="molecule type" value="Genomic_DNA"/>
</dbReference>
<keyword evidence="2" id="KW-1185">Reference proteome</keyword>
<dbReference type="InterPro" id="IPR024213">
    <property type="entry name" value="DUF3822"/>
</dbReference>
<protein>
    <recommendedName>
        <fullName evidence="3">DUF3822 family protein</fullName>
    </recommendedName>
</protein>
<reference evidence="1 2" key="1">
    <citation type="submission" date="2024-05" db="EMBL/GenBank/DDBJ databases">
        <authorList>
            <person name="Duchaud E."/>
        </authorList>
    </citation>
    <scope>NUCLEOTIDE SEQUENCE [LARGE SCALE GENOMIC DNA]</scope>
    <source>
        <strain evidence="1">Ena-SAMPLE-TAB-13-05-2024-13:56:06:370-140305</strain>
    </source>
</reference>